<keyword evidence="1" id="KW-0805">Transcription regulation</keyword>
<dbReference type="Gene3D" id="1.10.357.10">
    <property type="entry name" value="Tetracycline Repressor, domain 2"/>
    <property type="match status" value="1"/>
</dbReference>
<dbReference type="Proteomes" id="UP001226867">
    <property type="component" value="Unassembled WGS sequence"/>
</dbReference>
<protein>
    <submittedName>
        <fullName evidence="6">AcrR family transcriptional regulator</fullName>
    </submittedName>
</protein>
<dbReference type="PRINTS" id="PR00455">
    <property type="entry name" value="HTHTETR"/>
</dbReference>
<evidence type="ECO:0000256" key="2">
    <source>
        <dbReference type="ARBA" id="ARBA00023125"/>
    </source>
</evidence>
<dbReference type="InterPro" id="IPR009057">
    <property type="entry name" value="Homeodomain-like_sf"/>
</dbReference>
<evidence type="ECO:0000256" key="1">
    <source>
        <dbReference type="ARBA" id="ARBA00023015"/>
    </source>
</evidence>
<evidence type="ECO:0000256" key="3">
    <source>
        <dbReference type="ARBA" id="ARBA00023163"/>
    </source>
</evidence>
<organism evidence="6 7">
    <name type="scientific">Variovorax ginsengisoli</name>
    <dbReference type="NCBI Taxonomy" id="363844"/>
    <lineage>
        <taxon>Bacteria</taxon>
        <taxon>Pseudomonadati</taxon>
        <taxon>Pseudomonadota</taxon>
        <taxon>Betaproteobacteria</taxon>
        <taxon>Burkholderiales</taxon>
        <taxon>Comamonadaceae</taxon>
        <taxon>Variovorax</taxon>
    </lineage>
</organism>
<keyword evidence="3" id="KW-0804">Transcription</keyword>
<feature type="domain" description="HTH tetR-type" evidence="5">
    <location>
        <begin position="66"/>
        <end position="126"/>
    </location>
</feature>
<gene>
    <name evidence="6" type="ORF">J2W36_003111</name>
</gene>
<evidence type="ECO:0000313" key="6">
    <source>
        <dbReference type="EMBL" id="MDP9900845.1"/>
    </source>
</evidence>
<dbReference type="InterPro" id="IPR001647">
    <property type="entry name" value="HTH_TetR"/>
</dbReference>
<dbReference type="PANTHER" id="PTHR30055:SF234">
    <property type="entry name" value="HTH-TYPE TRANSCRIPTIONAL REGULATOR BETI"/>
    <property type="match status" value="1"/>
</dbReference>
<dbReference type="PROSITE" id="PS50977">
    <property type="entry name" value="HTH_TETR_2"/>
    <property type="match status" value="1"/>
</dbReference>
<accession>A0ABT9S9G9</accession>
<dbReference type="SUPFAM" id="SSF46689">
    <property type="entry name" value="Homeodomain-like"/>
    <property type="match status" value="1"/>
</dbReference>
<comment type="caution">
    <text evidence="6">The sequence shown here is derived from an EMBL/GenBank/DDBJ whole genome shotgun (WGS) entry which is preliminary data.</text>
</comment>
<reference evidence="6 7" key="1">
    <citation type="submission" date="2023-07" db="EMBL/GenBank/DDBJ databases">
        <title>Sorghum-associated microbial communities from plants grown in Nebraska, USA.</title>
        <authorList>
            <person name="Schachtman D."/>
        </authorList>
    </citation>
    <scope>NUCLEOTIDE SEQUENCE [LARGE SCALE GENOMIC DNA]</scope>
    <source>
        <strain evidence="6 7">DS1607</strain>
    </source>
</reference>
<keyword evidence="2 4" id="KW-0238">DNA-binding</keyword>
<evidence type="ECO:0000259" key="5">
    <source>
        <dbReference type="PROSITE" id="PS50977"/>
    </source>
</evidence>
<dbReference type="EMBL" id="JAUSRO010000009">
    <property type="protein sequence ID" value="MDP9900845.1"/>
    <property type="molecule type" value="Genomic_DNA"/>
</dbReference>
<evidence type="ECO:0000313" key="7">
    <source>
        <dbReference type="Proteomes" id="UP001226867"/>
    </source>
</evidence>
<name>A0ABT9S9G9_9BURK</name>
<feature type="DNA-binding region" description="H-T-H motif" evidence="4">
    <location>
        <begin position="89"/>
        <end position="108"/>
    </location>
</feature>
<evidence type="ECO:0000256" key="4">
    <source>
        <dbReference type="PROSITE-ProRule" id="PRU00335"/>
    </source>
</evidence>
<keyword evidence="7" id="KW-1185">Reference proteome</keyword>
<dbReference type="InterPro" id="IPR050109">
    <property type="entry name" value="HTH-type_TetR-like_transc_reg"/>
</dbReference>
<sequence length="262" mass="29557">MNFMALCHVAFLKTSYCYRIVIATELPYFFMLGESRTTMKKAVLPRTRRVQPDLATKVQPAQQRATDTFERILEAAAFTLDEVGIERLSTNLVCTRAGMTPPALYRYFPNKYALLSELGQRLMVRQNECVGRWIQPEVFLKGAPCLERALEGLLLDTHQVTRDTPAGVWIMRAMRAVPALQQVRIASHAEVTQAQMPLLIQVLPHVSPAELRLVIRIVVEMLYSAVEMLFDESIDPAAVAPVVARMMASELDRLSPAVKRSR</sequence>
<proteinExistence type="predicted"/>
<dbReference type="PANTHER" id="PTHR30055">
    <property type="entry name" value="HTH-TYPE TRANSCRIPTIONAL REGULATOR RUTR"/>
    <property type="match status" value="1"/>
</dbReference>
<dbReference type="Pfam" id="PF00440">
    <property type="entry name" value="TetR_N"/>
    <property type="match status" value="1"/>
</dbReference>